<comment type="caution">
    <text evidence="7">The sequence shown here is derived from an EMBL/GenBank/DDBJ whole genome shotgun (WGS) entry which is preliminary data.</text>
</comment>
<dbReference type="PROSITE" id="PS50103">
    <property type="entry name" value="ZF_C3H1"/>
    <property type="match status" value="1"/>
</dbReference>
<dbReference type="Proteomes" id="UP001152797">
    <property type="component" value="Unassembled WGS sequence"/>
</dbReference>
<dbReference type="OrthoDB" id="10259600at2759"/>
<evidence type="ECO:0000256" key="3">
    <source>
        <dbReference type="ARBA" id="ARBA00022833"/>
    </source>
</evidence>
<evidence type="ECO:0000259" key="6">
    <source>
        <dbReference type="PROSITE" id="PS50103"/>
    </source>
</evidence>
<evidence type="ECO:0000313" key="7">
    <source>
        <dbReference type="EMBL" id="CAI3976193.1"/>
    </source>
</evidence>
<dbReference type="SUPFAM" id="SSF90229">
    <property type="entry name" value="CCCH zinc finger"/>
    <property type="match status" value="1"/>
</dbReference>
<evidence type="ECO:0000256" key="2">
    <source>
        <dbReference type="ARBA" id="ARBA00022771"/>
    </source>
</evidence>
<feature type="compositionally biased region" description="Pro residues" evidence="5">
    <location>
        <begin position="270"/>
        <end position="290"/>
    </location>
</feature>
<organism evidence="7">
    <name type="scientific">Cladocopium goreaui</name>
    <dbReference type="NCBI Taxonomy" id="2562237"/>
    <lineage>
        <taxon>Eukaryota</taxon>
        <taxon>Sar</taxon>
        <taxon>Alveolata</taxon>
        <taxon>Dinophyceae</taxon>
        <taxon>Suessiales</taxon>
        <taxon>Symbiodiniaceae</taxon>
        <taxon>Cladocopium</taxon>
    </lineage>
</organism>
<dbReference type="InterPro" id="IPR000571">
    <property type="entry name" value="Znf_CCCH"/>
</dbReference>
<feature type="domain" description="C3H1-type" evidence="6">
    <location>
        <begin position="207"/>
        <end position="234"/>
    </location>
</feature>
<accession>A0A9P1BPM6</accession>
<feature type="compositionally biased region" description="Pro residues" evidence="5">
    <location>
        <begin position="40"/>
        <end position="50"/>
    </location>
</feature>
<evidence type="ECO:0000256" key="5">
    <source>
        <dbReference type="SAM" id="MobiDB-lite"/>
    </source>
</evidence>
<dbReference type="EMBL" id="CAMXCT030000251">
    <property type="protein sequence ID" value="CAL4763505.1"/>
    <property type="molecule type" value="Genomic_DNA"/>
</dbReference>
<feature type="region of interest" description="Disordered" evidence="5">
    <location>
        <begin position="1"/>
        <end position="56"/>
    </location>
</feature>
<keyword evidence="3 4" id="KW-0862">Zinc</keyword>
<feature type="compositionally biased region" description="Basic and acidic residues" evidence="5">
    <location>
        <begin position="350"/>
        <end position="370"/>
    </location>
</feature>
<evidence type="ECO:0000256" key="1">
    <source>
        <dbReference type="ARBA" id="ARBA00022723"/>
    </source>
</evidence>
<feature type="compositionally biased region" description="Gly residues" evidence="5">
    <location>
        <begin position="1"/>
        <end position="16"/>
    </location>
</feature>
<feature type="region of interest" description="Disordered" evidence="5">
    <location>
        <begin position="270"/>
        <end position="370"/>
    </location>
</feature>
<name>A0A9P1BPM6_9DINO</name>
<dbReference type="Gene3D" id="4.10.1000.10">
    <property type="entry name" value="Zinc finger, CCCH-type"/>
    <property type="match status" value="1"/>
</dbReference>
<feature type="compositionally biased region" description="Basic residues" evidence="5">
    <location>
        <begin position="312"/>
        <end position="332"/>
    </location>
</feature>
<dbReference type="EMBL" id="CAMXCT020000251">
    <property type="protein sequence ID" value="CAL1129568.1"/>
    <property type="molecule type" value="Genomic_DNA"/>
</dbReference>
<reference evidence="8" key="2">
    <citation type="submission" date="2024-04" db="EMBL/GenBank/DDBJ databases">
        <authorList>
            <person name="Chen Y."/>
            <person name="Shah S."/>
            <person name="Dougan E. K."/>
            <person name="Thang M."/>
            <person name="Chan C."/>
        </authorList>
    </citation>
    <scope>NUCLEOTIDE SEQUENCE [LARGE SCALE GENOMIC DNA]</scope>
</reference>
<proteinExistence type="predicted"/>
<evidence type="ECO:0000256" key="4">
    <source>
        <dbReference type="PROSITE-ProRule" id="PRU00723"/>
    </source>
</evidence>
<keyword evidence="2 4" id="KW-0863">Zinc-finger</keyword>
<dbReference type="AlphaFoldDB" id="A0A9P1BPM6"/>
<feature type="compositionally biased region" description="Basic and acidic residues" evidence="5">
    <location>
        <begin position="299"/>
        <end position="311"/>
    </location>
</feature>
<sequence>MWGGPGCDGTWVGGPDGWSENWNQWGWADGPKNPYGNSWPPGPPGPPGPGVPQKAAPIANIPPIKDVASLVSPRLFTGASADKQGTVTNGGTGPAASSQSSLDSAALLAYQQMQQQEYGDDGPFGGLPMADDISTEVKNLVTRFDIRDKKIELRLIEALKHRGDRWVADIQDYRSCLSRARNPAGFLIVKLSDMEKAINAEQGTTIGAARELCANYRRGHCNRGDSCKYSHDVQVGLSKATNVANLIAEAQKSAANLGFSGGFSSAAPPALPSAPGPLSSPMPSPSPPMSMPVSMPSVERSERQELRESIRSPRKASRSARRSPSRPRVPRSRSRDRARDSRARSRNHRGRDSRDRRPRARDSRSRGRRR</sequence>
<dbReference type="Pfam" id="PF00642">
    <property type="entry name" value="zf-CCCH"/>
    <property type="match status" value="1"/>
</dbReference>
<dbReference type="SMART" id="SM00356">
    <property type="entry name" value="ZnF_C3H1"/>
    <property type="match status" value="1"/>
</dbReference>
<feature type="zinc finger region" description="C3H1-type" evidence="4">
    <location>
        <begin position="207"/>
        <end position="234"/>
    </location>
</feature>
<keyword evidence="10" id="KW-1185">Reference proteome</keyword>
<evidence type="ECO:0000313" key="10">
    <source>
        <dbReference type="Proteomes" id="UP001152797"/>
    </source>
</evidence>
<gene>
    <name evidence="7" type="ORF">C1SCF055_LOCUS4437</name>
</gene>
<reference evidence="7" key="1">
    <citation type="submission" date="2022-10" db="EMBL/GenBank/DDBJ databases">
        <authorList>
            <person name="Chen Y."/>
            <person name="Dougan E. K."/>
            <person name="Chan C."/>
            <person name="Rhodes N."/>
            <person name="Thang M."/>
        </authorList>
    </citation>
    <scope>NUCLEOTIDE SEQUENCE</scope>
</reference>
<protein>
    <submittedName>
        <fullName evidence="9">C3H1-type domain-containing protein</fullName>
    </submittedName>
</protein>
<dbReference type="EMBL" id="CAMXCT010000251">
    <property type="protein sequence ID" value="CAI3976193.1"/>
    <property type="molecule type" value="Genomic_DNA"/>
</dbReference>
<keyword evidence="1 4" id="KW-0479">Metal-binding</keyword>
<feature type="compositionally biased region" description="Basic and acidic residues" evidence="5">
    <location>
        <begin position="333"/>
        <end position="343"/>
    </location>
</feature>
<dbReference type="InterPro" id="IPR036855">
    <property type="entry name" value="Znf_CCCH_sf"/>
</dbReference>
<dbReference type="GO" id="GO:0008270">
    <property type="term" value="F:zinc ion binding"/>
    <property type="evidence" value="ECO:0007669"/>
    <property type="project" value="UniProtKB-KW"/>
</dbReference>
<evidence type="ECO:0000313" key="8">
    <source>
        <dbReference type="EMBL" id="CAL1129568.1"/>
    </source>
</evidence>
<evidence type="ECO:0000313" key="9">
    <source>
        <dbReference type="EMBL" id="CAL4763505.1"/>
    </source>
</evidence>